<accession>A0A1G4IXA4</accession>
<evidence type="ECO:0000259" key="3">
    <source>
        <dbReference type="Pfam" id="PF05193"/>
    </source>
</evidence>
<dbReference type="AlphaFoldDB" id="A0A1G4IXA4"/>
<dbReference type="GO" id="GO:0046872">
    <property type="term" value="F:metal ion binding"/>
    <property type="evidence" value="ECO:0007669"/>
    <property type="project" value="InterPro"/>
</dbReference>
<feature type="domain" description="Peptidase M16 N-terminal" evidence="2">
    <location>
        <begin position="55"/>
        <end position="138"/>
    </location>
</feature>
<evidence type="ECO:0000259" key="2">
    <source>
        <dbReference type="Pfam" id="PF00675"/>
    </source>
</evidence>
<evidence type="ECO:0000313" key="5">
    <source>
        <dbReference type="Proteomes" id="UP000191024"/>
    </source>
</evidence>
<dbReference type="Pfam" id="PF00675">
    <property type="entry name" value="Peptidase_M16"/>
    <property type="match status" value="1"/>
</dbReference>
<dbReference type="InterPro" id="IPR007863">
    <property type="entry name" value="Peptidase_M16_C"/>
</dbReference>
<proteinExistence type="predicted"/>
<dbReference type="InterPro" id="IPR011249">
    <property type="entry name" value="Metalloenz_LuxS/M16"/>
</dbReference>
<dbReference type="InterPro" id="IPR011765">
    <property type="entry name" value="Pept_M16_N"/>
</dbReference>
<dbReference type="Gene3D" id="3.30.830.10">
    <property type="entry name" value="Metalloenzyme, LuxS/M16 peptidase-like"/>
    <property type="match status" value="4"/>
</dbReference>
<dbReference type="Proteomes" id="UP000191024">
    <property type="component" value="Chromosome B"/>
</dbReference>
<evidence type="ECO:0000313" key="4">
    <source>
        <dbReference type="EMBL" id="SCU81509.1"/>
    </source>
</evidence>
<dbReference type="FunFam" id="3.30.830.10:FF:000031">
    <property type="entry name" value="Putative zinc metalloprotease"/>
    <property type="match status" value="1"/>
</dbReference>
<protein>
    <submittedName>
        <fullName evidence="4">LAMI_0B06546g1_1</fullName>
    </submittedName>
</protein>
<name>A0A1G4IXA4_9SACH</name>
<dbReference type="PANTHER" id="PTHR43016">
    <property type="entry name" value="PRESEQUENCE PROTEASE"/>
    <property type="match status" value="1"/>
</dbReference>
<feature type="compositionally biased region" description="Acidic residues" evidence="1">
    <location>
        <begin position="1013"/>
        <end position="1038"/>
    </location>
</feature>
<dbReference type="STRING" id="1230905.A0A1G4IXA4"/>
<gene>
    <name evidence="4" type="ORF">LAMI_0B06546G</name>
</gene>
<dbReference type="PANTHER" id="PTHR43016:SF16">
    <property type="entry name" value="METALLOPROTEASE, PUTATIVE (AFU_ORTHOLOGUE AFUA_4G07610)-RELATED"/>
    <property type="match status" value="1"/>
</dbReference>
<organism evidence="4 5">
    <name type="scientific">Lachancea mirantina</name>
    <dbReference type="NCBI Taxonomy" id="1230905"/>
    <lineage>
        <taxon>Eukaryota</taxon>
        <taxon>Fungi</taxon>
        <taxon>Dikarya</taxon>
        <taxon>Ascomycota</taxon>
        <taxon>Saccharomycotina</taxon>
        <taxon>Saccharomycetes</taxon>
        <taxon>Saccharomycetales</taxon>
        <taxon>Saccharomycetaceae</taxon>
        <taxon>Lachancea</taxon>
    </lineage>
</organism>
<dbReference type="EMBL" id="LT598464">
    <property type="protein sequence ID" value="SCU81509.1"/>
    <property type="molecule type" value="Genomic_DNA"/>
</dbReference>
<feature type="region of interest" description="Disordered" evidence="1">
    <location>
        <begin position="1010"/>
        <end position="1048"/>
    </location>
</feature>
<dbReference type="SUPFAM" id="SSF63411">
    <property type="entry name" value="LuxS/MPP-like metallohydrolase"/>
    <property type="match status" value="3"/>
</dbReference>
<dbReference type="OrthoDB" id="4953at2759"/>
<dbReference type="FunFam" id="3.30.830.10:FF:000015">
    <property type="entry name" value="Putative zinc metalloprotease"/>
    <property type="match status" value="1"/>
</dbReference>
<reference evidence="4 5" key="1">
    <citation type="submission" date="2016-03" db="EMBL/GenBank/DDBJ databases">
        <authorList>
            <person name="Devillers H."/>
        </authorList>
    </citation>
    <scope>NUCLEOTIDE SEQUENCE [LARGE SCALE GENOMIC DNA]</scope>
    <source>
        <strain evidence="4">CBS 11717</strain>
    </source>
</reference>
<sequence>MALKKLVSFQVDYAPQYHLTKFISPRTKLQLVHINNTSSPLVQGYFAVATECATDSGVPHTLEHLVFMGSEQHPYKGLLDTAGNLCMSLTNAWTATDQTVYTLTSAGWKGFQKLLPVYLDHILNPTITDEACMTEVYHFDPNDMQEKGVVFSEMEGIESQSWFITMLEKQRQLFPEGSGYRSETGGLTPQLRDLTNKEIREFHRDMYSPDNLCLIISGNVPEDELVKLVEEFDATLPAAREERKRPFLNSENSQIPATRSEISESLIEFPETDETQGEVLLSWIGPFYESHTENLAVSLIMDYFTETSLAPFNKELIEVKEPCSNFTENWTDDYMRTILNLNFHGVPADKLQATRTKILNILQTHKIDLQRMKQVLENEKWEYILKCEKMGATTLGQICITDFLYGPEDGRILESSLATLADYDLLSQWSQAQWQDLLQVTFLDNKPVIVLGKPSAEMYTQMDKDKAERIKDIDEKLGSQGKEQIKQKLKEAVEHNSTPIPNDLLNEFAIENLQDSVKFIETKGASSFESRFNDQNDGFARKVRNSRPENFPFAIHFEQLPSKFIELRVLLNTANLTDIKLLPLYHVLCELFSMPMKNEDGSIVKFDDVIATLKEETVDSQIGLGMASDFPDLIEFKISCRNSQYQDAVKWIKHCLYDMIFDKERVEVLLEKYLSSIVELKREGDIMMSSIMDRNFFSSKSMKKSADALFAQAFLEDIMERIKNGDYESTVLPMFETVREQLRNDFKTFHVLIFGDVNKLEDLYGPWQIFASTPEYSTSGNALEVPAVPRLINSLSKLGQHPGKAAYLITTPASESSYMTVVAKTHIGLTYDHPDIPAITLAAQYLECVEGPFWKGIRGAGMAYGASMLRLAECDVLEFVVYRAADVIGGFNTAREIVNALATGQTEFETHLMKGAMSSVINSIATSEPDYFSSALTRYVDDFCKQRGPKYNHTLIKRLNTVSAKDLQRVMKDYFVPLFISASSAVFMSCHPSKADAVTQFLEKEGYNVKLEELEEDSEDEEEGGSSDESETDDEAGSDDASNTASAK</sequence>
<evidence type="ECO:0000256" key="1">
    <source>
        <dbReference type="SAM" id="MobiDB-lite"/>
    </source>
</evidence>
<dbReference type="Pfam" id="PF05193">
    <property type="entry name" value="Peptidase_M16_C"/>
    <property type="match status" value="1"/>
</dbReference>
<keyword evidence="5" id="KW-1185">Reference proteome</keyword>
<feature type="domain" description="Peptidase M16 C-terminal" evidence="3">
    <location>
        <begin position="193"/>
        <end position="363"/>
    </location>
</feature>